<protein>
    <submittedName>
        <fullName evidence="3">CocE/NonD family hydrolase</fullName>
    </submittedName>
</protein>
<dbReference type="PANTHER" id="PTHR43056:SF10">
    <property type="entry name" value="COCE_NOND FAMILY, PUTATIVE (AFU_ORTHOLOGUE AFUA_7G00600)-RELATED"/>
    <property type="match status" value="1"/>
</dbReference>
<proteinExistence type="predicted"/>
<dbReference type="Gene3D" id="2.60.120.260">
    <property type="entry name" value="Galactose-binding domain-like"/>
    <property type="match status" value="1"/>
</dbReference>
<dbReference type="InterPro" id="IPR008979">
    <property type="entry name" value="Galactose-bd-like_sf"/>
</dbReference>
<dbReference type="Gene3D" id="1.10.3020.20">
    <property type="match status" value="1"/>
</dbReference>
<dbReference type="NCBIfam" id="TIGR00976">
    <property type="entry name" value="CocE_NonD"/>
    <property type="match status" value="2"/>
</dbReference>
<dbReference type="SUPFAM" id="SSF53474">
    <property type="entry name" value="alpha/beta-Hydrolases"/>
    <property type="match status" value="1"/>
</dbReference>
<dbReference type="Pfam" id="PF02129">
    <property type="entry name" value="Peptidase_S15"/>
    <property type="match status" value="1"/>
</dbReference>
<dbReference type="Gene3D" id="3.40.50.1820">
    <property type="entry name" value="alpha/beta hydrolase"/>
    <property type="match status" value="1"/>
</dbReference>
<evidence type="ECO:0000256" key="1">
    <source>
        <dbReference type="ARBA" id="ARBA00022801"/>
    </source>
</evidence>
<accession>A0ABS5M1W3</accession>
<dbReference type="Proteomes" id="UP000811492">
    <property type="component" value="Unassembled WGS sequence"/>
</dbReference>
<reference evidence="3 4" key="1">
    <citation type="submission" date="2021-02" db="EMBL/GenBank/DDBJ databases">
        <title>Draft genome and description of Leucobacter sp nov strain Marseille-Q4368.</title>
        <authorList>
            <person name="Boxberger M."/>
            <person name="La Scola B."/>
        </authorList>
    </citation>
    <scope>NUCLEOTIDE SEQUENCE [LARGE SCALE GENOMIC DNA]</scope>
    <source>
        <strain evidence="3 4">Marseille-Q4368</strain>
    </source>
</reference>
<keyword evidence="1 3" id="KW-0378">Hydrolase</keyword>
<dbReference type="EMBL" id="JAFEVO010000001">
    <property type="protein sequence ID" value="MBS3181180.1"/>
    <property type="molecule type" value="Genomic_DNA"/>
</dbReference>
<sequence>MNGIITRPGVDPFTVTGKPAPPPLARERLSRHGLRIEKDLPVVLRDGVTIYVDAFLPEGGDPVPVLLAWGPYGKHWITDRTFPGADVDPEWISPLTGFEAPDPVFWCANGYGVLLADPRGLWHSEGVFPHNGPQERDDLYDTIEWIGAREWCTGSVGMLGVSYLAGSQYQAAVAGPPSLKAISPWECFSDWYREFATHGGIPETGFRPRVAQNVSYSLTATEDPQANIIARPLDDPYYAEKYGPLHEIAVPAYVVASWSDHGLHTRGTLNAFSAMGSAQKWLEVHGQKKWRHFYAPESRARQLAFFDTFLKGEDRGIRDWPRVHLEVRDDPREQRSTWRTAPAWPPSEHHRSLFLHAGNARLVESPAPESEVQFDPRAETAQFSYVFERDTELIGPMSLRLWLRVDDANEAPANPTLDILDADVFVAVGKLNRAGDEVTFPVNALFDDGPVALGWLRASHRAIDAVRSTALVPWHPHTGEQPLEPGRPVCLEVEIWAQATRFAAGETLVLSVQGRDFLVRPPAAGRPPLQILHEELRTRGRWTLLAGPEFDSRLRIPIDVPAGAGKEG</sequence>
<dbReference type="InterPro" id="IPR013736">
    <property type="entry name" value="Xaa-Pro_dipept_C"/>
</dbReference>
<dbReference type="SUPFAM" id="SSF49785">
    <property type="entry name" value="Galactose-binding domain-like"/>
    <property type="match status" value="1"/>
</dbReference>
<dbReference type="InterPro" id="IPR029058">
    <property type="entry name" value="AB_hydrolase_fold"/>
</dbReference>
<dbReference type="SMART" id="SM00939">
    <property type="entry name" value="PepX_C"/>
    <property type="match status" value="1"/>
</dbReference>
<dbReference type="PANTHER" id="PTHR43056">
    <property type="entry name" value="PEPTIDASE S9 PROLYL OLIGOPEPTIDASE"/>
    <property type="match status" value="1"/>
</dbReference>
<dbReference type="GO" id="GO:0016787">
    <property type="term" value="F:hydrolase activity"/>
    <property type="evidence" value="ECO:0007669"/>
    <property type="project" value="UniProtKB-KW"/>
</dbReference>
<dbReference type="InterPro" id="IPR050585">
    <property type="entry name" value="Xaa-Pro_dipeptidyl-ppase/CocE"/>
</dbReference>
<dbReference type="InterPro" id="IPR000383">
    <property type="entry name" value="Xaa-Pro-like_dom"/>
</dbReference>
<feature type="domain" description="Xaa-Pro dipeptidyl-peptidase C-terminal" evidence="2">
    <location>
        <begin position="303"/>
        <end position="555"/>
    </location>
</feature>
<evidence type="ECO:0000313" key="3">
    <source>
        <dbReference type="EMBL" id="MBS3181180.1"/>
    </source>
</evidence>
<evidence type="ECO:0000259" key="2">
    <source>
        <dbReference type="SMART" id="SM00939"/>
    </source>
</evidence>
<dbReference type="Pfam" id="PF08530">
    <property type="entry name" value="PepX_C"/>
    <property type="match status" value="1"/>
</dbReference>
<organism evidence="3 4">
    <name type="scientific">Leucobacter manosquensis</name>
    <dbReference type="NCBI Taxonomy" id="2810611"/>
    <lineage>
        <taxon>Bacteria</taxon>
        <taxon>Bacillati</taxon>
        <taxon>Actinomycetota</taxon>
        <taxon>Actinomycetes</taxon>
        <taxon>Micrococcales</taxon>
        <taxon>Microbacteriaceae</taxon>
        <taxon>Leucobacter</taxon>
    </lineage>
</organism>
<keyword evidence="4" id="KW-1185">Reference proteome</keyword>
<gene>
    <name evidence="3" type="ORF">JSQ98_03015</name>
</gene>
<evidence type="ECO:0000313" key="4">
    <source>
        <dbReference type="Proteomes" id="UP000811492"/>
    </source>
</evidence>
<dbReference type="RefSeq" id="WP_211648315.1">
    <property type="nucleotide sequence ID" value="NZ_JAFEVO010000001.1"/>
</dbReference>
<dbReference type="InterPro" id="IPR005674">
    <property type="entry name" value="CocE/Ser_esterase"/>
</dbReference>
<comment type="caution">
    <text evidence="3">The sequence shown here is derived from an EMBL/GenBank/DDBJ whole genome shotgun (WGS) entry which is preliminary data.</text>
</comment>
<name>A0ABS5M1W3_9MICO</name>